<dbReference type="OrthoDB" id="1853896at2"/>
<dbReference type="AlphaFoldDB" id="G5IDI3"/>
<protein>
    <submittedName>
        <fullName evidence="1">Uncharacterized protein</fullName>
    </submittedName>
</protein>
<evidence type="ECO:0000313" key="1">
    <source>
        <dbReference type="EMBL" id="EHI60429.1"/>
    </source>
</evidence>
<dbReference type="EMBL" id="ADLN01000020">
    <property type="protein sequence ID" value="EHI60429.1"/>
    <property type="molecule type" value="Genomic_DNA"/>
</dbReference>
<proteinExistence type="predicted"/>
<dbReference type="Proteomes" id="UP000005384">
    <property type="component" value="Unassembled WGS sequence"/>
</dbReference>
<comment type="caution">
    <text evidence="1">The sequence shown here is derived from an EMBL/GenBank/DDBJ whole genome shotgun (WGS) entry which is preliminary data.</text>
</comment>
<dbReference type="HOGENOM" id="CLU_1956602_0_0_9"/>
<evidence type="ECO:0000313" key="2">
    <source>
        <dbReference type="Proteomes" id="UP000005384"/>
    </source>
</evidence>
<reference evidence="1 2" key="1">
    <citation type="submission" date="2011-08" db="EMBL/GenBank/DDBJ databases">
        <title>The Genome Sequence of Clostridium hathewayi WAL-18680.</title>
        <authorList>
            <consortium name="The Broad Institute Genome Sequencing Platform"/>
            <person name="Earl A."/>
            <person name="Ward D."/>
            <person name="Feldgarden M."/>
            <person name="Gevers D."/>
            <person name="Finegold S.M."/>
            <person name="Summanen P.H."/>
            <person name="Molitoris D.R."/>
            <person name="Song M."/>
            <person name="Daigneault M."/>
            <person name="Allen-Vercoe E."/>
            <person name="Young S.K."/>
            <person name="Zeng Q."/>
            <person name="Gargeya S."/>
            <person name="Fitzgerald M."/>
            <person name="Haas B."/>
            <person name="Abouelleil A."/>
            <person name="Alvarado L."/>
            <person name="Arachchi H.M."/>
            <person name="Berlin A."/>
            <person name="Brown A."/>
            <person name="Chapman S.B."/>
            <person name="Chen Z."/>
            <person name="Dunbar C."/>
            <person name="Freedman E."/>
            <person name="Gearin G."/>
            <person name="Gellesch M."/>
            <person name="Goldberg J."/>
            <person name="Griggs A."/>
            <person name="Gujja S."/>
            <person name="Heiman D."/>
            <person name="Howarth C."/>
            <person name="Larson L."/>
            <person name="Lui A."/>
            <person name="MacDonald P.J.P."/>
            <person name="Montmayeur A."/>
            <person name="Murphy C."/>
            <person name="Neiman D."/>
            <person name="Pearson M."/>
            <person name="Priest M."/>
            <person name="Roberts A."/>
            <person name="Saif S."/>
            <person name="Shea T."/>
            <person name="Shenoy N."/>
            <person name="Sisk P."/>
            <person name="Stolte C."/>
            <person name="Sykes S."/>
            <person name="Wortman J."/>
            <person name="Nusbaum C."/>
            <person name="Birren B."/>
        </authorList>
    </citation>
    <scope>NUCLEOTIDE SEQUENCE [LARGE SCALE GENOMIC DNA]</scope>
    <source>
        <strain evidence="1 2">WAL-18680</strain>
    </source>
</reference>
<name>G5IDI3_9FIRM</name>
<organism evidence="1 2">
    <name type="scientific">Hungatella hathewayi WAL-18680</name>
    <dbReference type="NCBI Taxonomy" id="742737"/>
    <lineage>
        <taxon>Bacteria</taxon>
        <taxon>Bacillati</taxon>
        <taxon>Bacillota</taxon>
        <taxon>Clostridia</taxon>
        <taxon>Lachnospirales</taxon>
        <taxon>Lachnospiraceae</taxon>
        <taxon>Hungatella</taxon>
    </lineage>
</organism>
<keyword evidence="2" id="KW-1185">Reference proteome</keyword>
<dbReference type="RefSeq" id="WP_006779546.1">
    <property type="nucleotide sequence ID" value="NZ_CP040506.1"/>
</dbReference>
<dbReference type="PATRIC" id="fig|742737.3.peg.1579"/>
<accession>G5IDI3</accession>
<gene>
    <name evidence="1" type="ORF">HMPREF9473_01560</name>
</gene>
<sequence length="127" mass="14550">MDTDNNAPLLLLDNESLAQILVNGDFRFTALTFEEAKAILDMNFDAEVQRCFISKELENVIYDYIGIERREFPYKATREMKIGQDAVAIKLYVTPSGTQPIILGEEGEQAKKIQNVYVYCQHVVRLK</sequence>